<keyword evidence="4" id="KW-0695">RNA-directed DNA polymerase</keyword>
<feature type="compositionally biased region" description="Basic and acidic residues" evidence="1">
    <location>
        <begin position="136"/>
        <end position="146"/>
    </location>
</feature>
<feature type="domain" description="Reverse transcriptase" evidence="2">
    <location>
        <begin position="528"/>
        <end position="662"/>
    </location>
</feature>
<dbReference type="Gene3D" id="3.60.10.10">
    <property type="entry name" value="Endonuclease/exonuclease/phosphatase"/>
    <property type="match status" value="1"/>
</dbReference>
<evidence type="ECO:0000259" key="2">
    <source>
        <dbReference type="Pfam" id="PF00078"/>
    </source>
</evidence>
<dbReference type="GO" id="GO:0003964">
    <property type="term" value="F:RNA-directed DNA polymerase activity"/>
    <property type="evidence" value="ECO:0007669"/>
    <property type="project" value="UniProtKB-KW"/>
</dbReference>
<proteinExistence type="predicted"/>
<keyword evidence="4" id="KW-0808">Transferase</keyword>
<feature type="region of interest" description="Disordered" evidence="1">
    <location>
        <begin position="166"/>
        <end position="185"/>
    </location>
</feature>
<dbReference type="InterPro" id="IPR052343">
    <property type="entry name" value="Retrotransposon-Effector_Assoc"/>
</dbReference>
<feature type="region of interest" description="Disordered" evidence="1">
    <location>
        <begin position="136"/>
        <end position="157"/>
    </location>
</feature>
<name>A0A699I7W6_TANCI</name>
<dbReference type="Pfam" id="PF00078">
    <property type="entry name" value="RVT_1"/>
    <property type="match status" value="1"/>
</dbReference>
<accession>A0A699I7W6</accession>
<dbReference type="InterPro" id="IPR026960">
    <property type="entry name" value="RVT-Znf"/>
</dbReference>
<dbReference type="InterPro" id="IPR036691">
    <property type="entry name" value="Endo/exonu/phosph_ase_sf"/>
</dbReference>
<dbReference type="Pfam" id="PF13966">
    <property type="entry name" value="zf-RVT"/>
    <property type="match status" value="1"/>
</dbReference>
<gene>
    <name evidence="4" type="ORF">Tci_503580</name>
</gene>
<reference evidence="4" key="1">
    <citation type="journal article" date="2019" name="Sci. Rep.">
        <title>Draft genome of Tanacetum cinerariifolium, the natural source of mosquito coil.</title>
        <authorList>
            <person name="Yamashiro T."/>
            <person name="Shiraishi A."/>
            <person name="Satake H."/>
            <person name="Nakayama K."/>
        </authorList>
    </citation>
    <scope>NUCLEOTIDE SEQUENCE</scope>
</reference>
<feature type="domain" description="Reverse transcriptase zinc-binding" evidence="3">
    <location>
        <begin position="737"/>
        <end position="799"/>
    </location>
</feature>
<keyword evidence="4" id="KW-0548">Nucleotidyltransferase</keyword>
<dbReference type="AlphaFoldDB" id="A0A699I7W6"/>
<evidence type="ECO:0000256" key="1">
    <source>
        <dbReference type="SAM" id="MobiDB-lite"/>
    </source>
</evidence>
<evidence type="ECO:0000313" key="4">
    <source>
        <dbReference type="EMBL" id="GEZ31607.1"/>
    </source>
</evidence>
<dbReference type="EMBL" id="BKCJ010264528">
    <property type="protein sequence ID" value="GEZ31607.1"/>
    <property type="molecule type" value="Genomic_DNA"/>
</dbReference>
<dbReference type="PANTHER" id="PTHR46890:SF50">
    <property type="entry name" value="RNA-DIRECTED DNA POLYMERASE, EUKARYOTA, REVERSE TRANSCRIPTASE ZINC-BINDING DOMAIN PROTEIN-RELATED"/>
    <property type="match status" value="1"/>
</dbReference>
<dbReference type="SUPFAM" id="SSF56672">
    <property type="entry name" value="DNA/RNA polymerases"/>
    <property type="match status" value="1"/>
</dbReference>
<organism evidence="4">
    <name type="scientific">Tanacetum cinerariifolium</name>
    <name type="common">Dalmatian daisy</name>
    <name type="synonym">Chrysanthemum cinerariifolium</name>
    <dbReference type="NCBI Taxonomy" id="118510"/>
    <lineage>
        <taxon>Eukaryota</taxon>
        <taxon>Viridiplantae</taxon>
        <taxon>Streptophyta</taxon>
        <taxon>Embryophyta</taxon>
        <taxon>Tracheophyta</taxon>
        <taxon>Spermatophyta</taxon>
        <taxon>Magnoliopsida</taxon>
        <taxon>eudicotyledons</taxon>
        <taxon>Gunneridae</taxon>
        <taxon>Pentapetalae</taxon>
        <taxon>asterids</taxon>
        <taxon>campanulids</taxon>
        <taxon>Asterales</taxon>
        <taxon>Asteraceae</taxon>
        <taxon>Asteroideae</taxon>
        <taxon>Anthemideae</taxon>
        <taxon>Anthemidinae</taxon>
        <taxon>Tanacetum</taxon>
    </lineage>
</organism>
<protein>
    <submittedName>
        <fullName evidence="4">RNA-directed DNA polymerase, eukaryota</fullName>
    </submittedName>
</protein>
<dbReference type="InterPro" id="IPR000477">
    <property type="entry name" value="RT_dom"/>
</dbReference>
<dbReference type="PANTHER" id="PTHR46890">
    <property type="entry name" value="NON-LTR RETROLELEMENT REVERSE TRANSCRIPTASE-LIKE PROTEIN-RELATED"/>
    <property type="match status" value="1"/>
</dbReference>
<evidence type="ECO:0000259" key="3">
    <source>
        <dbReference type="Pfam" id="PF13966"/>
    </source>
</evidence>
<comment type="caution">
    <text evidence="4">The sequence shown here is derived from an EMBL/GenBank/DDBJ whole genome shotgun (WGS) entry which is preliminary data.</text>
</comment>
<dbReference type="SUPFAM" id="SSF56219">
    <property type="entry name" value="DNase I-like"/>
    <property type="match status" value="1"/>
</dbReference>
<sequence length="873" mass="99306">MSSEPLPAIVLDESCVSEKDLSCSLVGKIKDINALSNLYVILANEGFDNVSLTYLGGYWVLINIESISSKEKLSKHVGMASWFVELIPSSNSFELNAWTPEFIDEGSDTSSSDEEDIDEDPFEIYKLLNKKKDKEVSKKQVSKDEGPTFPPGFTPNAVDDIVDRKVSGSNKQPNSDSHTSKDGFLGMNKGSIPSLNFKTGGSILQVMEDLVEEGEIIILDDFNEVRAEHEGFGYSYTWAHKSASKMSKLDRFLISEGLISVFPSLSALCLDKHLSDHRPILMRELVVDYRPSPFCVFHSWFSKDGFDKLVERSWKKLACEDSNNILLTKKKLQALKALIKDWCKEDNQHSKAARSAIQSRISEIDKFFYKGKGNEGLVIERTSLLKDLQDINARYSLDLAQKAKNRRSIEGDENSKYFHGIINKKRSQLAIRGVLVDGDWIEEPYKKEILKSNVTYEEIKKAVWDCGTDKSPGPDGFTFDFIRRYWKIMDQDVVNAVHEFFNSSKFPPGCNSYFITLIPKKPDAKMGFLDDILNKFGFGAKWRGWIQGCLNYSMGSILVNGNPTSKFKFHKGLKQGDPLSWFLFILVMESLHLSLNNILNYGLFKGICIDDSLSLSHLFFADDAIFIGKWEKSNFSTIVHMLKCFFLASGLKINIQKSKLMAKLSDSFLIDSFRRPPRGGVEQEQLLGLIDNVYFVILSNSNDRWVWSLESSGEFSVKTTRSHIDDFFLPSVGDPTRWIKIVPIKINIFAWKVRFDRLPTRINLSLCGIDSPYIICPIFCCTGETCSHLFFTCNVARQILCKVARWWELDIPKFHSYEDWLTSLRLSKRLKEVLEAFGVDVVKEIKENNKCVNAADEELTAAKHKLMLFVYCC</sequence>
<feature type="compositionally biased region" description="Polar residues" evidence="1">
    <location>
        <begin position="167"/>
        <end position="177"/>
    </location>
</feature>
<dbReference type="InterPro" id="IPR043502">
    <property type="entry name" value="DNA/RNA_pol_sf"/>
</dbReference>